<evidence type="ECO:0000256" key="5">
    <source>
        <dbReference type="ARBA" id="ARBA00022989"/>
    </source>
</evidence>
<evidence type="ECO:0000259" key="8">
    <source>
        <dbReference type="Pfam" id="PF04239"/>
    </source>
</evidence>
<evidence type="ECO:0000256" key="7">
    <source>
        <dbReference type="SAM" id="Phobius"/>
    </source>
</evidence>
<proteinExistence type="inferred from homology"/>
<feature type="domain" description="YetF C-terminal" evidence="8">
    <location>
        <begin position="103"/>
        <end position="197"/>
    </location>
</feature>
<sequence>MKKEDIHPFDWPRIFFGEVPFSFFIEVIFRTAFIYLILMVAMRLMGKKIASQLGRNEMIAMISMAAAIGVPLQSPDRGLLPAVIIAGIVVAIQQLIAGKTTTSENFETITQDKISTLVSESRLELKEMSRTRLTRERVFGQLRNQGYCQLGEVRRMYLEANGTFTVIKHERAVPGLCILPDWDQEYINKLCNDTGKIVCNHCGNLLAQAGTEIKKCNNCGKKEWIKAVINTKEKTE</sequence>
<dbReference type="PANTHER" id="PTHR34582">
    <property type="entry name" value="UPF0702 TRANSMEMBRANE PROTEIN YCAP"/>
    <property type="match status" value="1"/>
</dbReference>
<dbReference type="GO" id="GO:0005886">
    <property type="term" value="C:plasma membrane"/>
    <property type="evidence" value="ECO:0007669"/>
    <property type="project" value="UniProtKB-SubCell"/>
</dbReference>
<protein>
    <submittedName>
        <fullName evidence="9">Uncharacterized membrane protein YcaP, DUF421 family</fullName>
    </submittedName>
</protein>
<evidence type="ECO:0000256" key="3">
    <source>
        <dbReference type="ARBA" id="ARBA00022475"/>
    </source>
</evidence>
<evidence type="ECO:0000313" key="9">
    <source>
        <dbReference type="EMBL" id="SKC04058.1"/>
    </source>
</evidence>
<dbReference type="RefSeq" id="WP_082216256.1">
    <property type="nucleotide sequence ID" value="NZ_FUZA01000005.1"/>
</dbReference>
<name>A0A1T5G6N5_9BACT</name>
<dbReference type="Pfam" id="PF04239">
    <property type="entry name" value="DUF421"/>
    <property type="match status" value="1"/>
</dbReference>
<evidence type="ECO:0000256" key="1">
    <source>
        <dbReference type="ARBA" id="ARBA00004651"/>
    </source>
</evidence>
<keyword evidence="10" id="KW-1185">Reference proteome</keyword>
<dbReference type="STRING" id="651661.SAMN05660293_03736"/>
<keyword evidence="4 7" id="KW-0812">Transmembrane</keyword>
<dbReference type="InterPro" id="IPR007353">
    <property type="entry name" value="DUF421"/>
</dbReference>
<evidence type="ECO:0000256" key="4">
    <source>
        <dbReference type="ARBA" id="ARBA00022692"/>
    </source>
</evidence>
<dbReference type="PANTHER" id="PTHR34582:SF6">
    <property type="entry name" value="UPF0702 TRANSMEMBRANE PROTEIN YCAP"/>
    <property type="match status" value="1"/>
</dbReference>
<comment type="subcellular location">
    <subcellularLocation>
        <location evidence="1">Cell membrane</location>
        <topology evidence="1">Multi-pass membrane protein</topology>
    </subcellularLocation>
</comment>
<dbReference type="InterPro" id="IPR023090">
    <property type="entry name" value="UPF0702_alpha/beta_dom_sf"/>
</dbReference>
<keyword evidence="5 7" id="KW-1133">Transmembrane helix</keyword>
<keyword evidence="3" id="KW-1003">Cell membrane</keyword>
<evidence type="ECO:0000256" key="2">
    <source>
        <dbReference type="ARBA" id="ARBA00006448"/>
    </source>
</evidence>
<dbReference type="Proteomes" id="UP000190897">
    <property type="component" value="Unassembled WGS sequence"/>
</dbReference>
<keyword evidence="6 7" id="KW-0472">Membrane</keyword>
<organism evidence="9 10">
    <name type="scientific">Dyadobacter psychrophilus</name>
    <dbReference type="NCBI Taxonomy" id="651661"/>
    <lineage>
        <taxon>Bacteria</taxon>
        <taxon>Pseudomonadati</taxon>
        <taxon>Bacteroidota</taxon>
        <taxon>Cytophagia</taxon>
        <taxon>Cytophagales</taxon>
        <taxon>Spirosomataceae</taxon>
        <taxon>Dyadobacter</taxon>
    </lineage>
</organism>
<accession>A0A1T5G6N5</accession>
<dbReference type="OrthoDB" id="6538282at2"/>
<evidence type="ECO:0000256" key="6">
    <source>
        <dbReference type="ARBA" id="ARBA00023136"/>
    </source>
</evidence>
<evidence type="ECO:0000313" key="10">
    <source>
        <dbReference type="Proteomes" id="UP000190897"/>
    </source>
</evidence>
<reference evidence="10" key="1">
    <citation type="submission" date="2017-02" db="EMBL/GenBank/DDBJ databases">
        <authorList>
            <person name="Varghese N."/>
            <person name="Submissions S."/>
        </authorList>
    </citation>
    <scope>NUCLEOTIDE SEQUENCE [LARGE SCALE GENOMIC DNA]</scope>
    <source>
        <strain evidence="10">DSM 22270</strain>
    </source>
</reference>
<comment type="similarity">
    <text evidence="2">Belongs to the UPF0702 family.</text>
</comment>
<dbReference type="AlphaFoldDB" id="A0A1T5G6N5"/>
<dbReference type="Gene3D" id="3.30.240.20">
    <property type="entry name" value="bsu07140 like domains"/>
    <property type="match status" value="1"/>
</dbReference>
<gene>
    <name evidence="9" type="ORF">SAMN05660293_03736</name>
</gene>
<dbReference type="EMBL" id="FUZA01000005">
    <property type="protein sequence ID" value="SKC04058.1"/>
    <property type="molecule type" value="Genomic_DNA"/>
</dbReference>
<feature type="transmembrane region" description="Helical" evidence="7">
    <location>
        <begin position="20"/>
        <end position="41"/>
    </location>
</feature>